<dbReference type="PROSITE" id="PS51257">
    <property type="entry name" value="PROKAR_LIPOPROTEIN"/>
    <property type="match status" value="1"/>
</dbReference>
<sequence length="47" mass="4953">MKKMLSLILGLTFALSLTACNTMEGVGEDMEAAGDAIEGEAAENKNY</sequence>
<reference evidence="8 9" key="1">
    <citation type="submission" date="2014-09" db="EMBL/GenBank/DDBJ databases">
        <authorList>
            <person name="Grob C."/>
            <person name="Taubert M."/>
            <person name="Howat A.M."/>
            <person name="Burns O.J."/>
            <person name="Dixon J.L."/>
            <person name="Chen Y."/>
            <person name="Murrell J.C."/>
        </authorList>
    </citation>
    <scope>NUCLEOTIDE SEQUENCE [LARGE SCALE GENOMIC DNA]</scope>
    <source>
        <strain evidence="8">L4</strain>
    </source>
</reference>
<evidence type="ECO:0000256" key="2">
    <source>
        <dbReference type="ARBA" id="ARBA00022475"/>
    </source>
</evidence>
<name>A0A0A0BIY3_9GAMM</name>
<evidence type="ECO:0000256" key="1">
    <source>
        <dbReference type="ARBA" id="ARBA00010296"/>
    </source>
</evidence>
<keyword evidence="3 7" id="KW-0732">Signal</keyword>
<organism evidence="8 9">
    <name type="scientific">Methylophaga thiooxydans</name>
    <dbReference type="NCBI Taxonomy" id="392484"/>
    <lineage>
        <taxon>Bacteria</taxon>
        <taxon>Pseudomonadati</taxon>
        <taxon>Pseudomonadota</taxon>
        <taxon>Gammaproteobacteria</taxon>
        <taxon>Thiotrichales</taxon>
        <taxon>Piscirickettsiaceae</taxon>
        <taxon>Methylophaga</taxon>
    </lineage>
</organism>
<evidence type="ECO:0000313" key="8">
    <source>
        <dbReference type="EMBL" id="KGM07931.1"/>
    </source>
</evidence>
<dbReference type="AlphaFoldDB" id="A0A0A0BIY3"/>
<evidence type="ECO:0000313" key="9">
    <source>
        <dbReference type="Proteomes" id="UP000029999"/>
    </source>
</evidence>
<evidence type="ECO:0000256" key="4">
    <source>
        <dbReference type="ARBA" id="ARBA00023136"/>
    </source>
</evidence>
<keyword evidence="6" id="KW-0449">Lipoprotein</keyword>
<proteinExistence type="inferred from homology"/>
<dbReference type="InterPro" id="IPR012556">
    <property type="entry name" value="Entericidin"/>
</dbReference>
<evidence type="ECO:0008006" key="10">
    <source>
        <dbReference type="Google" id="ProtNLM"/>
    </source>
</evidence>
<keyword evidence="5" id="KW-0564">Palmitate</keyword>
<dbReference type="GO" id="GO:0016020">
    <property type="term" value="C:membrane"/>
    <property type="evidence" value="ECO:0007669"/>
    <property type="project" value="InterPro"/>
</dbReference>
<evidence type="ECO:0000256" key="5">
    <source>
        <dbReference type="ARBA" id="ARBA00023139"/>
    </source>
</evidence>
<dbReference type="GO" id="GO:0009636">
    <property type="term" value="P:response to toxic substance"/>
    <property type="evidence" value="ECO:0007669"/>
    <property type="project" value="InterPro"/>
</dbReference>
<keyword evidence="2" id="KW-1003">Cell membrane</keyword>
<evidence type="ECO:0000256" key="3">
    <source>
        <dbReference type="ARBA" id="ARBA00022729"/>
    </source>
</evidence>
<feature type="chain" id="PRO_5001967275" description="Entericidin EcnAB" evidence="7">
    <location>
        <begin position="20"/>
        <end position="47"/>
    </location>
</feature>
<comment type="similarity">
    <text evidence="1">Belongs to the EcnA/EcnB lipoprotein family.</text>
</comment>
<dbReference type="Pfam" id="PF08085">
    <property type="entry name" value="Entericidin"/>
    <property type="match status" value="1"/>
</dbReference>
<dbReference type="EMBL" id="JRQD01000001">
    <property type="protein sequence ID" value="KGM07931.1"/>
    <property type="molecule type" value="Genomic_DNA"/>
</dbReference>
<accession>A0A0A0BIY3</accession>
<gene>
    <name evidence="8" type="ORF">LP43_0349</name>
</gene>
<keyword evidence="4" id="KW-0472">Membrane</keyword>
<evidence type="ECO:0000256" key="7">
    <source>
        <dbReference type="SAM" id="SignalP"/>
    </source>
</evidence>
<protein>
    <recommendedName>
        <fullName evidence="10">Entericidin EcnAB</fullName>
    </recommendedName>
</protein>
<comment type="caution">
    <text evidence="8">The sequence shown here is derived from an EMBL/GenBank/DDBJ whole genome shotgun (WGS) entry which is preliminary data.</text>
</comment>
<dbReference type="Proteomes" id="UP000029999">
    <property type="component" value="Unassembled WGS sequence"/>
</dbReference>
<evidence type="ECO:0000256" key="6">
    <source>
        <dbReference type="ARBA" id="ARBA00023288"/>
    </source>
</evidence>
<feature type="signal peptide" evidence="7">
    <location>
        <begin position="1"/>
        <end position="19"/>
    </location>
</feature>
<dbReference type="RefSeq" id="WP_036311334.1">
    <property type="nucleotide sequence ID" value="NZ_JRQD01000001.1"/>
</dbReference>